<dbReference type="HAMAP" id="MF_01369_B">
    <property type="entry name" value="Ribosomal_uL23_B"/>
    <property type="match status" value="1"/>
</dbReference>
<evidence type="ECO:0008006" key="5">
    <source>
        <dbReference type="Google" id="ProtNLM"/>
    </source>
</evidence>
<comment type="similarity">
    <text evidence="1">Belongs to the universal ribosomal protein uL23 family.</text>
</comment>
<sequence length="91" mass="10243">VIRRPLVTEKTTLEREGVNTIVLEVAIRATKVDIKQAVERLLGSKVASVRTAISHGKVKRQGKFFGQRPDWKKAYVRLRDGETVPEFLEGA</sequence>
<dbReference type="InterPro" id="IPR013025">
    <property type="entry name" value="Ribosomal_uL23-like"/>
</dbReference>
<keyword evidence="3" id="KW-0687">Ribonucleoprotein</keyword>
<protein>
    <recommendedName>
        <fullName evidence="5">50S ribosomal protein L23</fullName>
    </recommendedName>
</protein>
<dbReference type="GO" id="GO:1990904">
    <property type="term" value="C:ribonucleoprotein complex"/>
    <property type="evidence" value="ECO:0007669"/>
    <property type="project" value="UniProtKB-KW"/>
</dbReference>
<dbReference type="Gene3D" id="3.30.70.330">
    <property type="match status" value="1"/>
</dbReference>
<dbReference type="AlphaFoldDB" id="A0A381UB64"/>
<name>A0A381UB64_9ZZZZ</name>
<dbReference type="SUPFAM" id="SSF54189">
    <property type="entry name" value="Ribosomal proteins S24e, L23 and L15e"/>
    <property type="match status" value="1"/>
</dbReference>
<accession>A0A381UB64</accession>
<proteinExistence type="inferred from homology"/>
<dbReference type="EMBL" id="UINC01005957">
    <property type="protein sequence ID" value="SVA24597.1"/>
    <property type="molecule type" value="Genomic_DNA"/>
</dbReference>
<dbReference type="GO" id="GO:0006412">
    <property type="term" value="P:translation"/>
    <property type="evidence" value="ECO:0007669"/>
    <property type="project" value="InterPro"/>
</dbReference>
<evidence type="ECO:0000256" key="1">
    <source>
        <dbReference type="ARBA" id="ARBA00006700"/>
    </source>
</evidence>
<dbReference type="PANTHER" id="PTHR11620">
    <property type="entry name" value="60S RIBOSOMAL PROTEIN L23A"/>
    <property type="match status" value="1"/>
</dbReference>
<dbReference type="Pfam" id="PF00276">
    <property type="entry name" value="Ribosomal_L23"/>
    <property type="match status" value="1"/>
</dbReference>
<feature type="non-terminal residue" evidence="4">
    <location>
        <position position="1"/>
    </location>
</feature>
<gene>
    <name evidence="4" type="ORF">METZ01_LOCUS77451</name>
</gene>
<reference evidence="4" key="1">
    <citation type="submission" date="2018-05" db="EMBL/GenBank/DDBJ databases">
        <authorList>
            <person name="Lanie J.A."/>
            <person name="Ng W.-L."/>
            <person name="Kazmierczak K.M."/>
            <person name="Andrzejewski T.M."/>
            <person name="Davidsen T.M."/>
            <person name="Wayne K.J."/>
            <person name="Tettelin H."/>
            <person name="Glass J.I."/>
            <person name="Rusch D."/>
            <person name="Podicherti R."/>
            <person name="Tsui H.-C.T."/>
            <person name="Winkler M.E."/>
        </authorList>
    </citation>
    <scope>NUCLEOTIDE SEQUENCE</scope>
</reference>
<organism evidence="4">
    <name type="scientific">marine metagenome</name>
    <dbReference type="NCBI Taxonomy" id="408172"/>
    <lineage>
        <taxon>unclassified sequences</taxon>
        <taxon>metagenomes</taxon>
        <taxon>ecological metagenomes</taxon>
    </lineage>
</organism>
<keyword evidence="2" id="KW-0689">Ribosomal protein</keyword>
<dbReference type="GO" id="GO:0005840">
    <property type="term" value="C:ribosome"/>
    <property type="evidence" value="ECO:0007669"/>
    <property type="project" value="UniProtKB-KW"/>
</dbReference>
<evidence type="ECO:0000313" key="4">
    <source>
        <dbReference type="EMBL" id="SVA24597.1"/>
    </source>
</evidence>
<evidence type="ECO:0000256" key="3">
    <source>
        <dbReference type="ARBA" id="ARBA00023274"/>
    </source>
</evidence>
<dbReference type="GO" id="GO:0003735">
    <property type="term" value="F:structural constituent of ribosome"/>
    <property type="evidence" value="ECO:0007669"/>
    <property type="project" value="InterPro"/>
</dbReference>
<evidence type="ECO:0000256" key="2">
    <source>
        <dbReference type="ARBA" id="ARBA00022980"/>
    </source>
</evidence>
<dbReference type="NCBIfam" id="NF004363">
    <property type="entry name" value="PRK05738.2-4"/>
    <property type="match status" value="1"/>
</dbReference>
<dbReference type="InterPro" id="IPR012677">
    <property type="entry name" value="Nucleotide-bd_a/b_plait_sf"/>
</dbReference>
<dbReference type="InterPro" id="IPR012678">
    <property type="entry name" value="Ribosomal_uL23/eL15/eS24_sf"/>
</dbReference>